<feature type="domain" description="Acetyl-CoA carboxylase central" evidence="1">
    <location>
        <begin position="3"/>
        <end position="75"/>
    </location>
</feature>
<dbReference type="Gene3D" id="3.90.226.10">
    <property type="entry name" value="2-enoyl-CoA Hydratase, Chain A, domain 1"/>
    <property type="match status" value="1"/>
</dbReference>
<dbReference type="InterPro" id="IPR013537">
    <property type="entry name" value="AcCoA_COase_cen"/>
</dbReference>
<reference evidence="2 3" key="1">
    <citation type="journal article" date="2014" name="Agronomy (Basel)">
        <title>A Draft Genome Sequence for Ensete ventricosum, the Drought-Tolerant Tree Against Hunger.</title>
        <authorList>
            <person name="Harrison J."/>
            <person name="Moore K.A."/>
            <person name="Paszkiewicz K."/>
            <person name="Jones T."/>
            <person name="Grant M."/>
            <person name="Ambacheew D."/>
            <person name="Muzemil S."/>
            <person name="Studholme D.J."/>
        </authorList>
    </citation>
    <scope>NUCLEOTIDE SEQUENCE [LARGE SCALE GENOMIC DNA]</scope>
</reference>
<gene>
    <name evidence="2" type="ORF">B296_00019864</name>
</gene>
<dbReference type="GO" id="GO:0003989">
    <property type="term" value="F:acetyl-CoA carboxylase activity"/>
    <property type="evidence" value="ECO:0007669"/>
    <property type="project" value="InterPro"/>
</dbReference>
<evidence type="ECO:0000313" key="2">
    <source>
        <dbReference type="EMBL" id="RRT63700.1"/>
    </source>
</evidence>
<name>A0A426ZIA5_ENSVE</name>
<protein>
    <recommendedName>
        <fullName evidence="1">Acetyl-CoA carboxylase central domain-containing protein</fullName>
    </recommendedName>
</protein>
<dbReference type="PANTHER" id="PTHR45728">
    <property type="entry name" value="ACETYL-COA CARBOXYLASE, ISOFORM A"/>
    <property type="match status" value="1"/>
</dbReference>
<proteinExistence type="predicted"/>
<dbReference type="PANTHER" id="PTHR45728:SF3">
    <property type="entry name" value="ACETYL-COA CARBOXYLASE"/>
    <property type="match status" value="1"/>
</dbReference>
<accession>A0A426ZIA5</accession>
<sequence>MILKEMVLKIHELVGVCTHRLAVCEWEVKLWLIFDGLTAWRVVVINVTGHICIVHIYREGEDSNSHEMVYHSTTRVNCPLHGSPSNSQYQPLESIDKKRLSARKDNTTYCYDFPLAFETAL</sequence>
<dbReference type="InterPro" id="IPR049076">
    <property type="entry name" value="ACCA"/>
</dbReference>
<organism evidence="2 3">
    <name type="scientific">Ensete ventricosum</name>
    <name type="common">Abyssinian banana</name>
    <name type="synonym">Musa ensete</name>
    <dbReference type="NCBI Taxonomy" id="4639"/>
    <lineage>
        <taxon>Eukaryota</taxon>
        <taxon>Viridiplantae</taxon>
        <taxon>Streptophyta</taxon>
        <taxon>Embryophyta</taxon>
        <taxon>Tracheophyta</taxon>
        <taxon>Spermatophyta</taxon>
        <taxon>Magnoliopsida</taxon>
        <taxon>Liliopsida</taxon>
        <taxon>Zingiberales</taxon>
        <taxon>Musaceae</taxon>
        <taxon>Ensete</taxon>
    </lineage>
</organism>
<evidence type="ECO:0000313" key="3">
    <source>
        <dbReference type="Proteomes" id="UP000287651"/>
    </source>
</evidence>
<dbReference type="GO" id="GO:0006633">
    <property type="term" value="P:fatty acid biosynthetic process"/>
    <property type="evidence" value="ECO:0007669"/>
    <property type="project" value="InterPro"/>
</dbReference>
<evidence type="ECO:0000259" key="1">
    <source>
        <dbReference type="Pfam" id="PF08326"/>
    </source>
</evidence>
<dbReference type="GO" id="GO:0005524">
    <property type="term" value="F:ATP binding"/>
    <property type="evidence" value="ECO:0007669"/>
    <property type="project" value="InterPro"/>
</dbReference>
<dbReference type="Pfam" id="PF08326">
    <property type="entry name" value="ACC_central"/>
    <property type="match status" value="1"/>
</dbReference>
<dbReference type="EMBL" id="AMZH03006486">
    <property type="protein sequence ID" value="RRT63700.1"/>
    <property type="molecule type" value="Genomic_DNA"/>
</dbReference>
<comment type="caution">
    <text evidence="2">The sequence shown here is derived from an EMBL/GenBank/DDBJ whole genome shotgun (WGS) entry which is preliminary data.</text>
</comment>
<dbReference type="AlphaFoldDB" id="A0A426ZIA5"/>
<dbReference type="Proteomes" id="UP000287651">
    <property type="component" value="Unassembled WGS sequence"/>
</dbReference>